<feature type="transmembrane region" description="Helical" evidence="2">
    <location>
        <begin position="38"/>
        <end position="64"/>
    </location>
</feature>
<evidence type="ECO:0000313" key="4">
    <source>
        <dbReference type="Proteomes" id="UP000007875"/>
    </source>
</evidence>
<dbReference type="AlphaFoldDB" id="H2ZAC0"/>
<evidence type="ECO:0000313" key="3">
    <source>
        <dbReference type="Ensembl" id="ENSCSAVP00000014535.1"/>
    </source>
</evidence>
<keyword evidence="2" id="KW-0812">Transmembrane</keyword>
<dbReference type="Proteomes" id="UP000007875">
    <property type="component" value="Unassembled WGS sequence"/>
</dbReference>
<dbReference type="Ensembl" id="ENSCSAVT00000014700.1">
    <property type="protein sequence ID" value="ENSCSAVP00000014535.1"/>
    <property type="gene ID" value="ENSCSAVG00000008506.1"/>
</dbReference>
<sequence length="109" mass="12854">MMDVCLTKCRDYMERMDTERQLNEIRAELWSLRNELNIYKAVIIITTILVPILIAVVIGFIFYIKNHMQKNYQHRFRQMQQSKCVPDGDNIDEAQPFEATLNNPQNGGF</sequence>
<reference evidence="3" key="2">
    <citation type="submission" date="2025-08" db="UniProtKB">
        <authorList>
            <consortium name="Ensembl"/>
        </authorList>
    </citation>
    <scope>IDENTIFICATION</scope>
</reference>
<accession>H2ZAC0</accession>
<name>H2ZAC0_CIOSA</name>
<feature type="coiled-coil region" evidence="1">
    <location>
        <begin position="15"/>
        <end position="42"/>
    </location>
</feature>
<dbReference type="InParanoid" id="H2ZAC0"/>
<evidence type="ECO:0000256" key="1">
    <source>
        <dbReference type="SAM" id="Coils"/>
    </source>
</evidence>
<reference evidence="4" key="1">
    <citation type="submission" date="2003-08" db="EMBL/GenBank/DDBJ databases">
        <authorList>
            <person name="Birren B."/>
            <person name="Nusbaum C."/>
            <person name="Abebe A."/>
            <person name="Abouelleil A."/>
            <person name="Adekoya E."/>
            <person name="Ait-zahra M."/>
            <person name="Allen N."/>
            <person name="Allen T."/>
            <person name="An P."/>
            <person name="Anderson M."/>
            <person name="Anderson S."/>
            <person name="Arachchi H."/>
            <person name="Armbruster J."/>
            <person name="Bachantsang P."/>
            <person name="Baldwin J."/>
            <person name="Barry A."/>
            <person name="Bayul T."/>
            <person name="Blitshsteyn B."/>
            <person name="Bloom T."/>
            <person name="Blye J."/>
            <person name="Boguslavskiy L."/>
            <person name="Borowsky M."/>
            <person name="Boukhgalter B."/>
            <person name="Brunache A."/>
            <person name="Butler J."/>
            <person name="Calixte N."/>
            <person name="Calvo S."/>
            <person name="Camarata J."/>
            <person name="Campo K."/>
            <person name="Chang J."/>
            <person name="Cheshatsang Y."/>
            <person name="Citroen M."/>
            <person name="Collymore A."/>
            <person name="Considine T."/>
            <person name="Cook A."/>
            <person name="Cooke P."/>
            <person name="Corum B."/>
            <person name="Cuomo C."/>
            <person name="David R."/>
            <person name="Dawoe T."/>
            <person name="Degray S."/>
            <person name="Dodge S."/>
            <person name="Dooley K."/>
            <person name="Dorje P."/>
            <person name="Dorjee K."/>
            <person name="Dorris L."/>
            <person name="Duffey N."/>
            <person name="Dupes A."/>
            <person name="Elkins T."/>
            <person name="Engels R."/>
            <person name="Erickson J."/>
            <person name="Farina A."/>
            <person name="Faro S."/>
            <person name="Ferreira P."/>
            <person name="Fischer H."/>
            <person name="Fitzgerald M."/>
            <person name="Foley K."/>
            <person name="Gage D."/>
            <person name="Galagan J."/>
            <person name="Gearin G."/>
            <person name="Gnerre S."/>
            <person name="Gnirke A."/>
            <person name="Goyette A."/>
            <person name="Graham J."/>
            <person name="Grandbois E."/>
            <person name="Gyaltsen K."/>
            <person name="Hafez N."/>
            <person name="Hagopian D."/>
            <person name="Hagos B."/>
            <person name="Hall J."/>
            <person name="Hatcher B."/>
            <person name="Heller A."/>
            <person name="Higgins H."/>
            <person name="Honan T."/>
            <person name="Horn A."/>
            <person name="Houde N."/>
            <person name="Hughes L."/>
            <person name="Hulme W."/>
            <person name="Husby E."/>
            <person name="Iliev I."/>
            <person name="Jaffe D."/>
            <person name="Jones C."/>
            <person name="Kamal M."/>
            <person name="Kamat A."/>
            <person name="Kamvysselis M."/>
            <person name="Karlsson E."/>
            <person name="Kells C."/>
            <person name="Kieu A."/>
            <person name="Kisner P."/>
            <person name="Kodira C."/>
            <person name="Kulbokas E."/>
            <person name="Labutti K."/>
            <person name="Lama D."/>
            <person name="Landers T."/>
            <person name="Leger J."/>
            <person name="Levine S."/>
            <person name="Lewis D."/>
            <person name="Lewis T."/>
            <person name="Lindblad-toh K."/>
            <person name="Liu X."/>
            <person name="Lokyitsang T."/>
            <person name="Lokyitsang Y."/>
            <person name="Lucien O."/>
            <person name="Lui A."/>
            <person name="Ma L.J."/>
            <person name="Mabbitt R."/>
            <person name="Macdonald J."/>
            <person name="Maclean C."/>
            <person name="Major J."/>
            <person name="Manning J."/>
            <person name="Marabella R."/>
            <person name="Maru K."/>
            <person name="Matthews C."/>
            <person name="Mauceli E."/>
            <person name="Mccarthy M."/>
            <person name="Mcdonough S."/>
            <person name="Mcghee T."/>
            <person name="Meldrim J."/>
            <person name="Meneus L."/>
            <person name="Mesirov J."/>
            <person name="Mihalev A."/>
            <person name="Mihova T."/>
            <person name="Mikkelsen T."/>
            <person name="Mlenga V."/>
            <person name="Moru K."/>
            <person name="Mozes J."/>
            <person name="Mulrain L."/>
            <person name="Munson G."/>
            <person name="Naylor J."/>
            <person name="Newes C."/>
            <person name="Nguyen C."/>
            <person name="Nguyen N."/>
            <person name="Nguyen T."/>
            <person name="Nicol R."/>
            <person name="Nielsen C."/>
            <person name="Nizzari M."/>
            <person name="Norbu C."/>
            <person name="Norbu N."/>
            <person name="O'donnell P."/>
            <person name="Okoawo O."/>
            <person name="O'leary S."/>
            <person name="Omotosho B."/>
            <person name="O'neill K."/>
            <person name="Osman S."/>
            <person name="Parker S."/>
            <person name="Perrin D."/>
            <person name="Phunkhang P."/>
            <person name="Piqani B."/>
            <person name="Purcell S."/>
            <person name="Rachupka T."/>
            <person name="Ramasamy U."/>
            <person name="Rameau R."/>
            <person name="Ray V."/>
            <person name="Raymond C."/>
            <person name="Retta R."/>
            <person name="Richardson S."/>
            <person name="Rise C."/>
            <person name="Rodriguez J."/>
            <person name="Rogers J."/>
            <person name="Rogov P."/>
            <person name="Rutman M."/>
            <person name="Schupbach R."/>
            <person name="Seaman C."/>
            <person name="Settipalli S."/>
            <person name="Sharpe T."/>
            <person name="Sheridan J."/>
            <person name="Sherpa N."/>
            <person name="Shi J."/>
            <person name="Smirnov S."/>
            <person name="Smith C."/>
            <person name="Sougnez C."/>
            <person name="Spencer B."/>
            <person name="Stalker J."/>
            <person name="Stange-thomann N."/>
            <person name="Stavropoulos S."/>
            <person name="Stetson K."/>
            <person name="Stone C."/>
            <person name="Stone S."/>
            <person name="Stubbs M."/>
            <person name="Talamas J."/>
            <person name="Tchuinga P."/>
            <person name="Tenzing P."/>
            <person name="Tesfaye S."/>
            <person name="Theodore J."/>
            <person name="Thoulutsang Y."/>
            <person name="Topham K."/>
            <person name="Towey S."/>
            <person name="Tsamla T."/>
            <person name="Tsomo N."/>
            <person name="Vallee D."/>
            <person name="Vassiliev H."/>
            <person name="Venkataraman V."/>
            <person name="Vinson J."/>
            <person name="Vo A."/>
            <person name="Wade C."/>
            <person name="Wang S."/>
            <person name="Wangchuk T."/>
            <person name="Wangdi T."/>
            <person name="Whittaker C."/>
            <person name="Wilkinson J."/>
            <person name="Wu Y."/>
            <person name="Wyman D."/>
            <person name="Yadav S."/>
            <person name="Yang S."/>
            <person name="Yang X."/>
            <person name="Yeager S."/>
            <person name="Yee E."/>
            <person name="Young G."/>
            <person name="Zainoun J."/>
            <person name="Zembeck L."/>
            <person name="Zimmer A."/>
            <person name="Zody M."/>
            <person name="Lander E."/>
        </authorList>
    </citation>
    <scope>NUCLEOTIDE SEQUENCE [LARGE SCALE GENOMIC DNA]</scope>
</reference>
<protein>
    <submittedName>
        <fullName evidence="3">Uncharacterized protein</fullName>
    </submittedName>
</protein>
<proteinExistence type="predicted"/>
<keyword evidence="4" id="KW-1185">Reference proteome</keyword>
<keyword evidence="2" id="KW-1133">Transmembrane helix</keyword>
<evidence type="ECO:0000256" key="2">
    <source>
        <dbReference type="SAM" id="Phobius"/>
    </source>
</evidence>
<keyword evidence="2" id="KW-0472">Membrane</keyword>
<reference evidence="3" key="3">
    <citation type="submission" date="2025-09" db="UniProtKB">
        <authorList>
            <consortium name="Ensembl"/>
        </authorList>
    </citation>
    <scope>IDENTIFICATION</scope>
</reference>
<keyword evidence="1" id="KW-0175">Coiled coil</keyword>
<dbReference type="HOGENOM" id="CLU_2189829_0_0_1"/>
<organism evidence="3 4">
    <name type="scientific">Ciona savignyi</name>
    <name type="common">Pacific transparent sea squirt</name>
    <dbReference type="NCBI Taxonomy" id="51511"/>
    <lineage>
        <taxon>Eukaryota</taxon>
        <taxon>Metazoa</taxon>
        <taxon>Chordata</taxon>
        <taxon>Tunicata</taxon>
        <taxon>Ascidiacea</taxon>
        <taxon>Phlebobranchia</taxon>
        <taxon>Cionidae</taxon>
        <taxon>Ciona</taxon>
    </lineage>
</organism>